<name>A0A9D3SLE2_9TELE</name>
<keyword evidence="4" id="KW-1185">Reference proteome</keyword>
<dbReference type="EMBL" id="JAHKSW010000015">
    <property type="protein sequence ID" value="KAG7323509.1"/>
    <property type="molecule type" value="Genomic_DNA"/>
</dbReference>
<evidence type="ECO:0000256" key="1">
    <source>
        <dbReference type="SAM" id="MobiDB-lite"/>
    </source>
</evidence>
<evidence type="ECO:0000313" key="3">
    <source>
        <dbReference type="EMBL" id="KAG7323509.1"/>
    </source>
</evidence>
<reference evidence="3 4" key="1">
    <citation type="submission" date="2021-06" db="EMBL/GenBank/DDBJ databases">
        <title>Chromosome-level genome assembly of the red-tail catfish (Hemibagrus wyckioides).</title>
        <authorList>
            <person name="Shao F."/>
        </authorList>
    </citation>
    <scope>NUCLEOTIDE SEQUENCE [LARGE SCALE GENOMIC DNA]</scope>
    <source>
        <strain evidence="3">EC202008001</strain>
        <tissue evidence="3">Blood</tissue>
    </source>
</reference>
<evidence type="ECO:0000313" key="4">
    <source>
        <dbReference type="Proteomes" id="UP000824219"/>
    </source>
</evidence>
<feature type="region of interest" description="Disordered" evidence="1">
    <location>
        <begin position="126"/>
        <end position="145"/>
    </location>
</feature>
<comment type="caution">
    <text evidence="3">The sequence shown here is derived from an EMBL/GenBank/DDBJ whole genome shotgun (WGS) entry which is preliminary data.</text>
</comment>
<organism evidence="3 4">
    <name type="scientific">Hemibagrus wyckioides</name>
    <dbReference type="NCBI Taxonomy" id="337641"/>
    <lineage>
        <taxon>Eukaryota</taxon>
        <taxon>Metazoa</taxon>
        <taxon>Chordata</taxon>
        <taxon>Craniata</taxon>
        <taxon>Vertebrata</taxon>
        <taxon>Euteleostomi</taxon>
        <taxon>Actinopterygii</taxon>
        <taxon>Neopterygii</taxon>
        <taxon>Teleostei</taxon>
        <taxon>Ostariophysi</taxon>
        <taxon>Siluriformes</taxon>
        <taxon>Bagridae</taxon>
        <taxon>Hemibagrus</taxon>
    </lineage>
</organism>
<feature type="signal peptide" evidence="2">
    <location>
        <begin position="1"/>
        <end position="21"/>
    </location>
</feature>
<sequence>MALIRRCELLCVSFFLYATSSTELEYKPQRDSWLTGFEPISIDGAAVTPPCRVFWVESGPDETLKDRLKPVITIKTAKSSMKYITTSYTPKPSHSSKWLLGKFPSRSAASSLMEALQRHHLVQGWNFMPNQRQSDSSSSSSSEED</sequence>
<feature type="compositionally biased region" description="Low complexity" evidence="1">
    <location>
        <begin position="134"/>
        <end position="145"/>
    </location>
</feature>
<gene>
    <name evidence="3" type="ORF">KOW79_013211</name>
</gene>
<keyword evidence="2" id="KW-0732">Signal</keyword>
<evidence type="ECO:0000256" key="2">
    <source>
        <dbReference type="SAM" id="SignalP"/>
    </source>
</evidence>
<evidence type="ECO:0008006" key="5">
    <source>
        <dbReference type="Google" id="ProtNLM"/>
    </source>
</evidence>
<feature type="chain" id="PRO_5038888516" description="Secreted protein" evidence="2">
    <location>
        <begin position="22"/>
        <end position="145"/>
    </location>
</feature>
<protein>
    <recommendedName>
        <fullName evidence="5">Secreted protein</fullName>
    </recommendedName>
</protein>
<dbReference type="Proteomes" id="UP000824219">
    <property type="component" value="Linkage Group LG15"/>
</dbReference>
<dbReference type="AlphaFoldDB" id="A0A9D3SLE2"/>
<accession>A0A9D3SLE2</accession>
<proteinExistence type="predicted"/>